<reference evidence="1" key="1">
    <citation type="submission" date="2021-06" db="EMBL/GenBank/DDBJ databases">
        <authorList>
            <person name="Kallberg Y."/>
            <person name="Tangrot J."/>
            <person name="Rosling A."/>
        </authorList>
    </citation>
    <scope>NUCLEOTIDE SEQUENCE</scope>
    <source>
        <strain evidence="1">MA461A</strain>
    </source>
</reference>
<sequence length="96" mass="11275">VDNEDLKIFNENFRTNISNKQNLKGYIYIIVEPPTTTVEEIIMSIMQSARRIDTSTSKLLDKIYMPLQQRNFKEALNKIKENTSVNVNKMEEKSNY</sequence>
<feature type="non-terminal residue" evidence="1">
    <location>
        <position position="1"/>
    </location>
</feature>
<protein>
    <submittedName>
        <fullName evidence="1">32330_t:CDS:1</fullName>
    </submittedName>
</protein>
<dbReference type="EMBL" id="CAJVQC010022789">
    <property type="protein sequence ID" value="CAG8719603.1"/>
    <property type="molecule type" value="Genomic_DNA"/>
</dbReference>
<gene>
    <name evidence="1" type="ORF">RPERSI_LOCUS11186</name>
</gene>
<proteinExistence type="predicted"/>
<evidence type="ECO:0000313" key="1">
    <source>
        <dbReference type="EMBL" id="CAG8719603.1"/>
    </source>
</evidence>
<accession>A0ACA9PT03</accession>
<comment type="caution">
    <text evidence="1">The sequence shown here is derived from an EMBL/GenBank/DDBJ whole genome shotgun (WGS) entry which is preliminary data.</text>
</comment>
<keyword evidence="2" id="KW-1185">Reference proteome</keyword>
<name>A0ACA9PT03_9GLOM</name>
<dbReference type="Proteomes" id="UP000789920">
    <property type="component" value="Unassembled WGS sequence"/>
</dbReference>
<organism evidence="1 2">
    <name type="scientific">Racocetra persica</name>
    <dbReference type="NCBI Taxonomy" id="160502"/>
    <lineage>
        <taxon>Eukaryota</taxon>
        <taxon>Fungi</taxon>
        <taxon>Fungi incertae sedis</taxon>
        <taxon>Mucoromycota</taxon>
        <taxon>Glomeromycotina</taxon>
        <taxon>Glomeromycetes</taxon>
        <taxon>Diversisporales</taxon>
        <taxon>Gigasporaceae</taxon>
        <taxon>Racocetra</taxon>
    </lineage>
</organism>
<evidence type="ECO:0000313" key="2">
    <source>
        <dbReference type="Proteomes" id="UP000789920"/>
    </source>
</evidence>